<dbReference type="Pfam" id="PF00270">
    <property type="entry name" value="DEAD"/>
    <property type="match status" value="1"/>
</dbReference>
<sequence length="491" mass="53776">MAMDHEDFDDVTLFAPQRNKRPPAADPTEFNAASSGKNGTHKRAKVEAVETEDAEPFRALGLSKWQTAVCRSLGIVQPTPVQTGCIPAILQGRDVIACALTGSGKTAAFALPMLQQLAQNPFGVFGLVLAPTRELACQLADQFKAFGAGITLKVVVIIGGLDVQTQSKALAARPHIVIATPGRLRDLISNNQQLAAAFSRARFLVLDEADRLLDPSFESELLCIAGALPSERQTLLFSATMTRSLVDMQSSVLKDAHCYQEYQGLSTPHPLTEQYILIPSKVKEVYLAYVLTTHLAATKARSAMIFCSTCKGCRNLAYVLDELGTECAALHSHQSQGRRLAALDKFRSGRVKLLLATDVASRGLDIPAVDAVLNYDLPMLARDYVHRVGRTARAGRPGWALSFVTQYDVELVHQIEELVGHQLSALELDEKEVLKDISKVFKAHRKAVMQAAEHEQAQEQRGRPQKSNQNKKKKQRVSTPYEGPSISAFIR</sequence>
<feature type="domain" description="Helicase C-terminal" evidence="9">
    <location>
        <begin position="290"/>
        <end position="434"/>
    </location>
</feature>
<dbReference type="PANTHER" id="PTHR47959">
    <property type="entry name" value="ATP-DEPENDENT RNA HELICASE RHLE-RELATED"/>
    <property type="match status" value="1"/>
</dbReference>
<dbReference type="AlphaFoldDB" id="A0AAW1P016"/>
<evidence type="ECO:0000256" key="3">
    <source>
        <dbReference type="ARBA" id="ARBA00022806"/>
    </source>
</evidence>
<feature type="domain" description="Helicase ATP-binding" evidence="8">
    <location>
        <begin position="86"/>
        <end position="259"/>
    </location>
</feature>
<feature type="domain" description="DEAD-box RNA helicase Q" evidence="10">
    <location>
        <begin position="55"/>
        <end position="83"/>
    </location>
</feature>
<dbReference type="PROSITE" id="PS51195">
    <property type="entry name" value="Q_MOTIF"/>
    <property type="match status" value="1"/>
</dbReference>
<evidence type="ECO:0000256" key="4">
    <source>
        <dbReference type="ARBA" id="ARBA00022840"/>
    </source>
</evidence>
<dbReference type="CDD" id="cd17955">
    <property type="entry name" value="DEADc_DDX49"/>
    <property type="match status" value="1"/>
</dbReference>
<dbReference type="InterPro" id="IPR011545">
    <property type="entry name" value="DEAD/DEAH_box_helicase_dom"/>
</dbReference>
<evidence type="ECO:0000259" key="9">
    <source>
        <dbReference type="PROSITE" id="PS51194"/>
    </source>
</evidence>
<accession>A0AAW1P016</accession>
<dbReference type="InterPro" id="IPR014014">
    <property type="entry name" value="RNA_helicase_DEAD_Q_motif"/>
</dbReference>
<dbReference type="PROSITE" id="PS51192">
    <property type="entry name" value="HELICASE_ATP_BIND_1"/>
    <property type="match status" value="1"/>
</dbReference>
<feature type="region of interest" description="Disordered" evidence="7">
    <location>
        <begin position="1"/>
        <end position="48"/>
    </location>
</feature>
<dbReference type="GO" id="GO:0016787">
    <property type="term" value="F:hydrolase activity"/>
    <property type="evidence" value="ECO:0007669"/>
    <property type="project" value="UniProtKB-KW"/>
</dbReference>
<feature type="compositionally biased region" description="Basic and acidic residues" evidence="7">
    <location>
        <begin position="452"/>
        <end position="462"/>
    </location>
</feature>
<dbReference type="CDD" id="cd18787">
    <property type="entry name" value="SF2_C_DEAD"/>
    <property type="match status" value="1"/>
</dbReference>
<dbReference type="GO" id="GO:0005524">
    <property type="term" value="F:ATP binding"/>
    <property type="evidence" value="ECO:0007669"/>
    <property type="project" value="UniProtKB-KW"/>
</dbReference>
<comment type="caution">
    <text evidence="11">The sequence shown here is derived from an EMBL/GenBank/DDBJ whole genome shotgun (WGS) entry which is preliminary data.</text>
</comment>
<dbReference type="InterPro" id="IPR001650">
    <property type="entry name" value="Helicase_C-like"/>
</dbReference>
<organism evidence="11 12">
    <name type="scientific">Symbiochloris irregularis</name>
    <dbReference type="NCBI Taxonomy" id="706552"/>
    <lineage>
        <taxon>Eukaryota</taxon>
        <taxon>Viridiplantae</taxon>
        <taxon>Chlorophyta</taxon>
        <taxon>core chlorophytes</taxon>
        <taxon>Trebouxiophyceae</taxon>
        <taxon>Trebouxiales</taxon>
        <taxon>Trebouxiaceae</taxon>
        <taxon>Symbiochloris</taxon>
    </lineage>
</organism>
<dbReference type="InterPro" id="IPR014001">
    <property type="entry name" value="Helicase_ATP-bd"/>
</dbReference>
<evidence type="ECO:0000256" key="7">
    <source>
        <dbReference type="SAM" id="MobiDB-lite"/>
    </source>
</evidence>
<keyword evidence="12" id="KW-1185">Reference proteome</keyword>
<dbReference type="Proteomes" id="UP001465755">
    <property type="component" value="Unassembled WGS sequence"/>
</dbReference>
<dbReference type="GO" id="GO:0003724">
    <property type="term" value="F:RNA helicase activity"/>
    <property type="evidence" value="ECO:0007669"/>
    <property type="project" value="InterPro"/>
</dbReference>
<evidence type="ECO:0000256" key="6">
    <source>
        <dbReference type="RuleBase" id="RU000492"/>
    </source>
</evidence>
<keyword evidence="4 6" id="KW-0067">ATP-binding</keyword>
<name>A0AAW1P016_9CHLO</name>
<comment type="similarity">
    <text evidence="6">Belongs to the DEAD box helicase family.</text>
</comment>
<keyword evidence="2 6" id="KW-0378">Hydrolase</keyword>
<dbReference type="SMART" id="SM00487">
    <property type="entry name" value="DEXDc"/>
    <property type="match status" value="1"/>
</dbReference>
<dbReference type="InterPro" id="IPR050079">
    <property type="entry name" value="DEAD_box_RNA_helicase"/>
</dbReference>
<evidence type="ECO:0000313" key="11">
    <source>
        <dbReference type="EMBL" id="KAK9801345.1"/>
    </source>
</evidence>
<feature type="short sequence motif" description="Q motif" evidence="5">
    <location>
        <begin position="55"/>
        <end position="83"/>
    </location>
</feature>
<evidence type="ECO:0000256" key="1">
    <source>
        <dbReference type="ARBA" id="ARBA00022741"/>
    </source>
</evidence>
<evidence type="ECO:0000313" key="12">
    <source>
        <dbReference type="Proteomes" id="UP001465755"/>
    </source>
</evidence>
<dbReference type="PANTHER" id="PTHR47959:SF24">
    <property type="entry name" value="ATP-DEPENDENT RNA HELICASE"/>
    <property type="match status" value="1"/>
</dbReference>
<reference evidence="11 12" key="1">
    <citation type="journal article" date="2024" name="Nat. Commun.">
        <title>Phylogenomics reveals the evolutionary origins of lichenization in chlorophyte algae.</title>
        <authorList>
            <person name="Puginier C."/>
            <person name="Libourel C."/>
            <person name="Otte J."/>
            <person name="Skaloud P."/>
            <person name="Haon M."/>
            <person name="Grisel S."/>
            <person name="Petersen M."/>
            <person name="Berrin J.G."/>
            <person name="Delaux P.M."/>
            <person name="Dal Grande F."/>
            <person name="Keller J."/>
        </authorList>
    </citation>
    <scope>NUCLEOTIDE SEQUENCE [LARGE SCALE GENOMIC DNA]</scope>
    <source>
        <strain evidence="11 12">SAG 2036</strain>
    </source>
</reference>
<evidence type="ECO:0000259" key="8">
    <source>
        <dbReference type="PROSITE" id="PS51192"/>
    </source>
</evidence>
<feature type="region of interest" description="Disordered" evidence="7">
    <location>
        <begin position="448"/>
        <end position="491"/>
    </location>
</feature>
<dbReference type="SUPFAM" id="SSF52540">
    <property type="entry name" value="P-loop containing nucleoside triphosphate hydrolases"/>
    <property type="match status" value="1"/>
</dbReference>
<dbReference type="GO" id="GO:0005829">
    <property type="term" value="C:cytosol"/>
    <property type="evidence" value="ECO:0007669"/>
    <property type="project" value="TreeGrafter"/>
</dbReference>
<dbReference type="InterPro" id="IPR000629">
    <property type="entry name" value="RNA-helicase_DEAD-box_CS"/>
</dbReference>
<keyword evidence="3 6" id="KW-0347">Helicase</keyword>
<feature type="compositionally biased region" description="Acidic residues" evidence="7">
    <location>
        <begin position="1"/>
        <end position="10"/>
    </location>
</feature>
<evidence type="ECO:0000259" key="10">
    <source>
        <dbReference type="PROSITE" id="PS51195"/>
    </source>
</evidence>
<dbReference type="PROSITE" id="PS00039">
    <property type="entry name" value="DEAD_ATP_HELICASE"/>
    <property type="match status" value="1"/>
</dbReference>
<dbReference type="InterPro" id="IPR027417">
    <property type="entry name" value="P-loop_NTPase"/>
</dbReference>
<gene>
    <name evidence="11" type="ORF">WJX73_007408</name>
</gene>
<dbReference type="GO" id="GO:0003676">
    <property type="term" value="F:nucleic acid binding"/>
    <property type="evidence" value="ECO:0007669"/>
    <property type="project" value="InterPro"/>
</dbReference>
<evidence type="ECO:0000256" key="5">
    <source>
        <dbReference type="PROSITE-ProRule" id="PRU00552"/>
    </source>
</evidence>
<proteinExistence type="inferred from homology"/>
<dbReference type="SMART" id="SM00490">
    <property type="entry name" value="HELICc"/>
    <property type="match status" value="1"/>
</dbReference>
<dbReference type="EMBL" id="JALJOQ010000077">
    <property type="protein sequence ID" value="KAK9801345.1"/>
    <property type="molecule type" value="Genomic_DNA"/>
</dbReference>
<dbReference type="Gene3D" id="3.40.50.300">
    <property type="entry name" value="P-loop containing nucleotide triphosphate hydrolases"/>
    <property type="match status" value="2"/>
</dbReference>
<keyword evidence="1 6" id="KW-0547">Nucleotide-binding</keyword>
<protein>
    <submittedName>
        <fullName evidence="11">Uncharacterized protein</fullName>
    </submittedName>
</protein>
<dbReference type="PROSITE" id="PS51194">
    <property type="entry name" value="HELICASE_CTER"/>
    <property type="match status" value="1"/>
</dbReference>
<evidence type="ECO:0000256" key="2">
    <source>
        <dbReference type="ARBA" id="ARBA00022801"/>
    </source>
</evidence>
<dbReference type="Pfam" id="PF00271">
    <property type="entry name" value="Helicase_C"/>
    <property type="match status" value="1"/>
</dbReference>